<dbReference type="SUPFAM" id="SSF49464">
    <property type="entry name" value="Carboxypeptidase regulatory domain-like"/>
    <property type="match status" value="1"/>
</dbReference>
<proteinExistence type="predicted"/>
<dbReference type="Pfam" id="PF13620">
    <property type="entry name" value="CarboxypepD_reg"/>
    <property type="match status" value="1"/>
</dbReference>
<name>A0A7Y9NKA1_9BACT</name>
<keyword evidence="1" id="KW-0472">Membrane</keyword>
<gene>
    <name evidence="2" type="ORF">HDF12_000845</name>
</gene>
<keyword evidence="1" id="KW-1133">Transmembrane helix</keyword>
<dbReference type="EMBL" id="JACCCV010000001">
    <property type="protein sequence ID" value="NYF50480.1"/>
    <property type="molecule type" value="Genomic_DNA"/>
</dbReference>
<evidence type="ECO:0000313" key="2">
    <source>
        <dbReference type="EMBL" id="NYF50480.1"/>
    </source>
</evidence>
<dbReference type="Gene3D" id="2.60.40.1120">
    <property type="entry name" value="Carboxypeptidase-like, regulatory domain"/>
    <property type="match status" value="1"/>
</dbReference>
<organism evidence="2 3">
    <name type="scientific">Tunturiibacter lichenicola</name>
    <dbReference type="NCBI Taxonomy" id="2051959"/>
    <lineage>
        <taxon>Bacteria</taxon>
        <taxon>Pseudomonadati</taxon>
        <taxon>Acidobacteriota</taxon>
        <taxon>Terriglobia</taxon>
        <taxon>Terriglobales</taxon>
        <taxon>Acidobacteriaceae</taxon>
        <taxon>Tunturiibacter</taxon>
    </lineage>
</organism>
<reference evidence="2 3" key="1">
    <citation type="submission" date="2020-07" db="EMBL/GenBank/DDBJ databases">
        <title>Genomic Encyclopedia of Type Strains, Phase IV (KMG-V): Genome sequencing to study the core and pangenomes of soil and plant-associated prokaryotes.</title>
        <authorList>
            <person name="Whitman W."/>
        </authorList>
    </citation>
    <scope>NUCLEOTIDE SEQUENCE [LARGE SCALE GENOMIC DNA]</scope>
    <source>
        <strain evidence="2 3">M8UP30</strain>
    </source>
</reference>
<comment type="caution">
    <text evidence="2">The sequence shown here is derived from an EMBL/GenBank/DDBJ whole genome shotgun (WGS) entry which is preliminary data.</text>
</comment>
<feature type="transmembrane region" description="Helical" evidence="1">
    <location>
        <begin position="63"/>
        <end position="82"/>
    </location>
</feature>
<dbReference type="AlphaFoldDB" id="A0A7Y9NKA1"/>
<protein>
    <recommendedName>
        <fullName evidence="4">Carboxypeptidase regulatory-like domain-containing protein</fullName>
    </recommendedName>
</protein>
<evidence type="ECO:0000313" key="3">
    <source>
        <dbReference type="Proteomes" id="UP000534186"/>
    </source>
</evidence>
<sequence>MLTLLSHLSLIALPVPLLIVLSAVLLLSVLSPLPWSALLLSFHGAAGNSFLHHLASLRPAHASFYRLCLALAILVTIPIPTIKRERNGLLISCLLTLALLFPLSVIPSSFTRDLSPRIRGTVDDREGSTIQGARVVVVNQGTEAVFRTRTGSDGTYEFRKLPDGIYSLSVQVPGFQTFTVYGIHLAQDSDYARQIDMQHACRTQAIRASARAPAENALTGESLL</sequence>
<dbReference type="InterPro" id="IPR008969">
    <property type="entry name" value="CarboxyPept-like_regulatory"/>
</dbReference>
<keyword evidence="1" id="KW-0812">Transmembrane</keyword>
<feature type="transmembrane region" description="Helical" evidence="1">
    <location>
        <begin position="7"/>
        <end position="27"/>
    </location>
</feature>
<evidence type="ECO:0008006" key="4">
    <source>
        <dbReference type="Google" id="ProtNLM"/>
    </source>
</evidence>
<evidence type="ECO:0000256" key="1">
    <source>
        <dbReference type="SAM" id="Phobius"/>
    </source>
</evidence>
<accession>A0A7Y9NKA1</accession>
<feature type="transmembrane region" description="Helical" evidence="1">
    <location>
        <begin position="88"/>
        <end position="110"/>
    </location>
</feature>
<dbReference type="Proteomes" id="UP000534186">
    <property type="component" value="Unassembled WGS sequence"/>
</dbReference>